<dbReference type="KEGG" id="deo:CAY53_01275"/>
<feature type="domain" description="RsbT co-antagonist protein RsbRD N-terminal" evidence="1">
    <location>
        <begin position="17"/>
        <end position="152"/>
    </location>
</feature>
<dbReference type="AlphaFoldDB" id="A0A2L1GKS8"/>
<evidence type="ECO:0000313" key="3">
    <source>
        <dbReference type="Proteomes" id="UP000239867"/>
    </source>
</evidence>
<dbReference type="Pfam" id="PF14361">
    <property type="entry name" value="RsbRD_N"/>
    <property type="match status" value="1"/>
</dbReference>
<reference evidence="2" key="2">
    <citation type="journal article" date="2018" name="MBio">
        <title>Insights into the evolution of host association through the isolation and characterization of a novel human periodontal pathobiont, Desulfobulbus oralis.</title>
        <authorList>
            <person name="Cross K.L."/>
            <person name="Chirania P."/>
            <person name="Xiong W."/>
            <person name="Beall C.J."/>
            <person name="Elkins J.G."/>
            <person name="Giannone R.J."/>
            <person name="Griffen A.L."/>
            <person name="Guss A.M."/>
            <person name="Hettich R.L."/>
            <person name="Joshi S.S."/>
            <person name="Mokrzan E.M."/>
            <person name="Martin R.K."/>
            <person name="Zhulin I.B."/>
            <person name="Leys E.J."/>
            <person name="Podar M."/>
        </authorList>
    </citation>
    <scope>NUCLEOTIDE SEQUENCE [LARGE SCALE GENOMIC DNA]</scope>
    <source>
        <strain evidence="2">ORNL</strain>
    </source>
</reference>
<dbReference type="RefSeq" id="WP_104935604.1">
    <property type="nucleotide sequence ID" value="NZ_CP021255.1"/>
</dbReference>
<dbReference type="InterPro" id="IPR025751">
    <property type="entry name" value="RsbRD_N_dom"/>
</dbReference>
<reference evidence="2" key="1">
    <citation type="submission" date="2017-05" db="EMBL/GenBank/DDBJ databases">
        <authorList>
            <person name="Song R."/>
            <person name="Chenine A.L."/>
            <person name="Ruprecht R.M."/>
        </authorList>
    </citation>
    <scope>NUCLEOTIDE SEQUENCE</scope>
    <source>
        <strain evidence="2">ORNL</strain>
    </source>
</reference>
<dbReference type="OrthoDB" id="1724246at2"/>
<organism evidence="2 3">
    <name type="scientific">Desulfobulbus oralis</name>
    <dbReference type="NCBI Taxonomy" id="1986146"/>
    <lineage>
        <taxon>Bacteria</taxon>
        <taxon>Pseudomonadati</taxon>
        <taxon>Thermodesulfobacteriota</taxon>
        <taxon>Desulfobulbia</taxon>
        <taxon>Desulfobulbales</taxon>
        <taxon>Desulfobulbaceae</taxon>
        <taxon>Desulfobulbus</taxon>
    </lineage>
</organism>
<accession>A0A2L1GKS8</accession>
<proteinExistence type="predicted"/>
<sequence>MALYAKLAGILADRRKQILDIWLERTLQTYKSPNFFIQVQDPFTNPVGMLIRDGLSRIFELLCQEAEEEAYIRPVDQIVRIRAVQEFAASQAVVPFLELRWVVREVLADNPSFNLPADQLQHFDCAAERVALIAFDLYCRCREQLYRTRVRELKSGRARFTDGGCPSRLLDADTKSGASEKE</sequence>
<name>A0A2L1GKS8_9BACT</name>
<dbReference type="EMBL" id="CP021255">
    <property type="protein sequence ID" value="AVD70283.1"/>
    <property type="molecule type" value="Genomic_DNA"/>
</dbReference>
<evidence type="ECO:0000259" key="1">
    <source>
        <dbReference type="Pfam" id="PF14361"/>
    </source>
</evidence>
<keyword evidence="3" id="KW-1185">Reference proteome</keyword>
<dbReference type="Proteomes" id="UP000239867">
    <property type="component" value="Chromosome"/>
</dbReference>
<gene>
    <name evidence="2" type="ORF">CAY53_01275</name>
</gene>
<evidence type="ECO:0000313" key="2">
    <source>
        <dbReference type="EMBL" id="AVD70283.1"/>
    </source>
</evidence>
<protein>
    <recommendedName>
        <fullName evidence="1">RsbT co-antagonist protein RsbRD N-terminal domain-containing protein</fullName>
    </recommendedName>
</protein>